<proteinExistence type="predicted"/>
<dbReference type="AlphaFoldDB" id="A0A2S0QAH8"/>
<dbReference type="InterPro" id="IPR002477">
    <property type="entry name" value="Peptidoglycan-bd-like"/>
</dbReference>
<dbReference type="InterPro" id="IPR036365">
    <property type="entry name" value="PGBD-like_sf"/>
</dbReference>
<evidence type="ECO:0000313" key="2">
    <source>
        <dbReference type="EMBL" id="AVZ31423.1"/>
    </source>
</evidence>
<feature type="domain" description="Peptidoglycan binding-like" evidence="1">
    <location>
        <begin position="26"/>
        <end position="76"/>
    </location>
</feature>
<evidence type="ECO:0000313" key="3">
    <source>
        <dbReference type="Proteomes" id="UP000244056"/>
    </source>
</evidence>
<reference evidence="2 3" key="1">
    <citation type="submission" date="2017-03" db="EMBL/GenBank/DDBJ databases">
        <title>Comparative genomics of the toxic Baltic Sea cyanobacteria Nodularia spumigena UHCC 0039 and its response on varying salinity.</title>
        <authorList>
            <person name="Teikari J.E."/>
        </authorList>
    </citation>
    <scope>NUCLEOTIDE SEQUENCE [LARGE SCALE GENOMIC DNA]</scope>
    <source>
        <strain evidence="2 3">UHCC 0039</strain>
    </source>
</reference>
<dbReference type="SUPFAM" id="SSF47090">
    <property type="entry name" value="PGBD-like"/>
    <property type="match status" value="1"/>
</dbReference>
<sequence>MQLAERIGTQETISLEKLQNDSKLARELQQKLIDLGLLDPLADGKFGRFSTQALKDFQLLMKIEEEGLGKATIQALIEVKEVIPLQLSDNLASRIIKYMQSKNKNYFVARGKQRYNIIYIEGANADGVPNADKLNEWNDRRIVIEIAMGTPQIVGNWLATTEPGHYYTVNPMNPKGAARIAFGQYPAWQVGTHGNSEPHEALVQTGVVKLHRDRNKDGFRTGDPEDIGSHFGINQHWGYDNKLVDKASAGCLVGQTRQGHREFMQIIKQDRRYQLNNKYTFMSTIIAGDDLAKTVPA</sequence>
<dbReference type="GeneID" id="78019364"/>
<accession>A0A2S0QAH8</accession>
<dbReference type="RefSeq" id="WP_006194593.1">
    <property type="nucleotide sequence ID" value="NZ_CAWNZE010000001.1"/>
</dbReference>
<dbReference type="KEGG" id="nsp:BMF81_04140"/>
<gene>
    <name evidence="2" type="ORF">BMF81_04140</name>
</gene>
<protein>
    <recommendedName>
        <fullName evidence="1">Peptidoglycan binding-like domain-containing protein</fullName>
    </recommendedName>
</protein>
<evidence type="ECO:0000259" key="1">
    <source>
        <dbReference type="Pfam" id="PF01471"/>
    </source>
</evidence>
<dbReference type="Pfam" id="PF01471">
    <property type="entry name" value="PG_binding_1"/>
    <property type="match status" value="1"/>
</dbReference>
<dbReference type="EMBL" id="CP020114">
    <property type="protein sequence ID" value="AVZ31423.1"/>
    <property type="molecule type" value="Genomic_DNA"/>
</dbReference>
<dbReference type="Proteomes" id="UP000244056">
    <property type="component" value="Chromosome"/>
</dbReference>
<name>A0A2S0QAH8_NODSP</name>
<dbReference type="InterPro" id="IPR036366">
    <property type="entry name" value="PGBDSf"/>
</dbReference>
<organism evidence="2 3">
    <name type="scientific">Nodularia spumigena UHCC 0039</name>
    <dbReference type="NCBI Taxonomy" id="1914872"/>
    <lineage>
        <taxon>Bacteria</taxon>
        <taxon>Bacillati</taxon>
        <taxon>Cyanobacteriota</taxon>
        <taxon>Cyanophyceae</taxon>
        <taxon>Nostocales</taxon>
        <taxon>Nodulariaceae</taxon>
        <taxon>Nodularia</taxon>
    </lineage>
</organism>
<dbReference type="Gene3D" id="1.10.101.10">
    <property type="entry name" value="PGBD-like superfamily/PGBD"/>
    <property type="match status" value="1"/>
</dbReference>